<keyword evidence="3" id="KW-1185">Reference proteome</keyword>
<feature type="region of interest" description="Disordered" evidence="1">
    <location>
        <begin position="64"/>
        <end position="115"/>
    </location>
</feature>
<comment type="caution">
    <text evidence="2">The sequence shown here is derived from an EMBL/GenBank/DDBJ whole genome shotgun (WGS) entry which is preliminary data.</text>
</comment>
<evidence type="ECO:0000256" key="1">
    <source>
        <dbReference type="SAM" id="MobiDB-lite"/>
    </source>
</evidence>
<sequence>GAPTNKLVDKLVTPVYRRNDPAKKKRWRCVGVGCTNAGLNRAQRRILRHAVDCPKLSMELRERARASRAADAPSTKVASVSESSPQVESGAARGEKQKKPENSLTRLVEKSAKTSRAERHAQVNLDILLLFCVAGIPMTIANLPIFKKTLQDLDNNYHPPNATALSEVMVVAEQQAVRDRQIQRLQQEDDITISVDGGTSRGREAFWTVHGSTQGEVFLMECREATDVSHTAHWIKDMVLSVVDPIGRSRISGVVSDSTGNTRLFRRLFVEAVPTCIRMADITHHSSNTVRNIALNKFFVLPVSTVRATITYFHKSHEAIAGLKSAREALQISRGLESIGKTRFGTLVHSSRSVQDNFGAIRKLVDEELLEFPLLRFVVLLTPMVKLIACVESDEISPEFVYLIWHASIKAVVDILDDRRMSFPTSVKEEIFGVLSHRHSQFFGPGDLGSKVYLTAAYFNPSLLKSDLFSDTATSGKNKATFAGIHHPNLWTDVFQFLFETGAAEVTHGHRDVFTRWKGHAKDFGGRLRSEFLAYAQGHWPFNLPHNLDQPTREWWLSLCGHSNAHILPHIATKIYSLRVNSMADERTVSTFTWLTPPLRSQ</sequence>
<dbReference type="AlphaFoldDB" id="A0AAD6V0G1"/>
<proteinExistence type="predicted"/>
<accession>A0AAD6V0G1</accession>
<evidence type="ECO:0000313" key="2">
    <source>
        <dbReference type="EMBL" id="KAJ7196664.1"/>
    </source>
</evidence>
<dbReference type="SUPFAM" id="SSF53098">
    <property type="entry name" value="Ribonuclease H-like"/>
    <property type="match status" value="1"/>
</dbReference>
<evidence type="ECO:0000313" key="3">
    <source>
        <dbReference type="Proteomes" id="UP001219525"/>
    </source>
</evidence>
<organism evidence="2 3">
    <name type="scientific">Mycena pura</name>
    <dbReference type="NCBI Taxonomy" id="153505"/>
    <lineage>
        <taxon>Eukaryota</taxon>
        <taxon>Fungi</taxon>
        <taxon>Dikarya</taxon>
        <taxon>Basidiomycota</taxon>
        <taxon>Agaricomycotina</taxon>
        <taxon>Agaricomycetes</taxon>
        <taxon>Agaricomycetidae</taxon>
        <taxon>Agaricales</taxon>
        <taxon>Marasmiineae</taxon>
        <taxon>Mycenaceae</taxon>
        <taxon>Mycena</taxon>
    </lineage>
</organism>
<feature type="non-terminal residue" evidence="2">
    <location>
        <position position="1"/>
    </location>
</feature>
<dbReference type="InterPro" id="IPR012337">
    <property type="entry name" value="RNaseH-like_sf"/>
</dbReference>
<protein>
    <submittedName>
        <fullName evidence="2">Ribonuclease H-like domain-containing protein</fullName>
    </submittedName>
</protein>
<feature type="compositionally biased region" description="Polar residues" evidence="1">
    <location>
        <begin position="76"/>
        <end position="87"/>
    </location>
</feature>
<gene>
    <name evidence="2" type="ORF">GGX14DRAFT_375844</name>
</gene>
<reference evidence="2" key="1">
    <citation type="submission" date="2023-03" db="EMBL/GenBank/DDBJ databases">
        <title>Massive genome expansion in bonnet fungi (Mycena s.s.) driven by repeated elements and novel gene families across ecological guilds.</title>
        <authorList>
            <consortium name="Lawrence Berkeley National Laboratory"/>
            <person name="Harder C.B."/>
            <person name="Miyauchi S."/>
            <person name="Viragh M."/>
            <person name="Kuo A."/>
            <person name="Thoen E."/>
            <person name="Andreopoulos B."/>
            <person name="Lu D."/>
            <person name="Skrede I."/>
            <person name="Drula E."/>
            <person name="Henrissat B."/>
            <person name="Morin E."/>
            <person name="Kohler A."/>
            <person name="Barry K."/>
            <person name="LaButti K."/>
            <person name="Morin E."/>
            <person name="Salamov A."/>
            <person name="Lipzen A."/>
            <person name="Mereny Z."/>
            <person name="Hegedus B."/>
            <person name="Baldrian P."/>
            <person name="Stursova M."/>
            <person name="Weitz H."/>
            <person name="Taylor A."/>
            <person name="Grigoriev I.V."/>
            <person name="Nagy L.G."/>
            <person name="Martin F."/>
            <person name="Kauserud H."/>
        </authorList>
    </citation>
    <scope>NUCLEOTIDE SEQUENCE</scope>
    <source>
        <strain evidence="2">9144</strain>
    </source>
</reference>
<feature type="compositionally biased region" description="Basic and acidic residues" evidence="1">
    <location>
        <begin position="93"/>
        <end position="115"/>
    </location>
</feature>
<name>A0AAD6V0G1_9AGAR</name>
<dbReference type="EMBL" id="JARJCW010000082">
    <property type="protein sequence ID" value="KAJ7196664.1"/>
    <property type="molecule type" value="Genomic_DNA"/>
</dbReference>
<dbReference type="Proteomes" id="UP001219525">
    <property type="component" value="Unassembled WGS sequence"/>
</dbReference>